<accession>A0A0C9T990</accession>
<dbReference type="HOGENOM" id="CLU_2256579_0_0_1"/>
<dbReference type="Proteomes" id="UP000054279">
    <property type="component" value="Unassembled WGS sequence"/>
</dbReference>
<evidence type="ECO:0000313" key="1">
    <source>
        <dbReference type="EMBL" id="KIJ25648.1"/>
    </source>
</evidence>
<reference evidence="1 2" key="1">
    <citation type="submission" date="2014-06" db="EMBL/GenBank/DDBJ databases">
        <title>Evolutionary Origins and Diversification of the Mycorrhizal Mutualists.</title>
        <authorList>
            <consortium name="DOE Joint Genome Institute"/>
            <consortium name="Mycorrhizal Genomics Consortium"/>
            <person name="Kohler A."/>
            <person name="Kuo A."/>
            <person name="Nagy L.G."/>
            <person name="Floudas D."/>
            <person name="Copeland A."/>
            <person name="Barry K.W."/>
            <person name="Cichocki N."/>
            <person name="Veneault-Fourrey C."/>
            <person name="LaButti K."/>
            <person name="Lindquist E.A."/>
            <person name="Lipzen A."/>
            <person name="Lundell T."/>
            <person name="Morin E."/>
            <person name="Murat C."/>
            <person name="Riley R."/>
            <person name="Ohm R."/>
            <person name="Sun H."/>
            <person name="Tunlid A."/>
            <person name="Henrissat B."/>
            <person name="Grigoriev I.V."/>
            <person name="Hibbett D.S."/>
            <person name="Martin F."/>
        </authorList>
    </citation>
    <scope>NUCLEOTIDE SEQUENCE [LARGE SCALE GENOMIC DNA]</scope>
    <source>
        <strain evidence="1 2">SS14</strain>
    </source>
</reference>
<name>A0A0C9T990_SPHS4</name>
<dbReference type="EMBL" id="KN837405">
    <property type="protein sequence ID" value="KIJ25648.1"/>
    <property type="molecule type" value="Genomic_DNA"/>
</dbReference>
<organism evidence="1 2">
    <name type="scientific">Sphaerobolus stellatus (strain SS14)</name>
    <dbReference type="NCBI Taxonomy" id="990650"/>
    <lineage>
        <taxon>Eukaryota</taxon>
        <taxon>Fungi</taxon>
        <taxon>Dikarya</taxon>
        <taxon>Basidiomycota</taxon>
        <taxon>Agaricomycotina</taxon>
        <taxon>Agaricomycetes</taxon>
        <taxon>Phallomycetidae</taxon>
        <taxon>Geastrales</taxon>
        <taxon>Sphaerobolaceae</taxon>
        <taxon>Sphaerobolus</taxon>
    </lineage>
</organism>
<evidence type="ECO:0000313" key="2">
    <source>
        <dbReference type="Proteomes" id="UP000054279"/>
    </source>
</evidence>
<sequence>MRIISDTLALYCIVLHKFSVNQSVNLDSRMKSFTLVASLCALAVQVLGSPNGRRTITRHKGFDSDGERAEVFAPPILEPNAETVWYVGQNVTVRLLLSIWVISL</sequence>
<proteinExistence type="predicted"/>
<dbReference type="AlphaFoldDB" id="A0A0C9T990"/>
<keyword evidence="2" id="KW-1185">Reference proteome</keyword>
<protein>
    <submittedName>
        <fullName evidence="1">Uncharacterized protein</fullName>
    </submittedName>
</protein>
<feature type="non-terminal residue" evidence="1">
    <location>
        <position position="104"/>
    </location>
</feature>
<gene>
    <name evidence="1" type="ORF">M422DRAFT_273404</name>
</gene>